<dbReference type="OrthoDB" id="6348747at2759"/>
<reference evidence="1 2" key="1">
    <citation type="submission" date="2018-04" db="EMBL/GenBank/DDBJ databases">
        <authorList>
            <person name="Zhang X."/>
            <person name="Yuan J."/>
            <person name="Li F."/>
            <person name="Xiang J."/>
        </authorList>
    </citation>
    <scope>NUCLEOTIDE SEQUENCE [LARGE SCALE GENOMIC DNA]</scope>
    <source>
        <tissue evidence="1">Muscle</tissue>
    </source>
</reference>
<protein>
    <submittedName>
        <fullName evidence="1">Uncharacterized protein</fullName>
    </submittedName>
</protein>
<comment type="caution">
    <text evidence="1">The sequence shown here is derived from an EMBL/GenBank/DDBJ whole genome shotgun (WGS) entry which is preliminary data.</text>
</comment>
<gene>
    <name evidence="1" type="ORF">C7M84_011538</name>
</gene>
<keyword evidence="2" id="KW-1185">Reference proteome</keyword>
<dbReference type="AlphaFoldDB" id="A0A3R7MUQ7"/>
<reference evidence="1 2" key="2">
    <citation type="submission" date="2019-01" db="EMBL/GenBank/DDBJ databases">
        <title>The decoding of complex shrimp genome reveals the adaptation for benthos swimmer, frequently molting mechanism and breeding impact on genome.</title>
        <authorList>
            <person name="Sun Y."/>
            <person name="Gao Y."/>
            <person name="Yu Y."/>
        </authorList>
    </citation>
    <scope>NUCLEOTIDE SEQUENCE [LARGE SCALE GENOMIC DNA]</scope>
    <source>
        <tissue evidence="1">Muscle</tissue>
    </source>
</reference>
<sequence length="217" mass="23633">MRLYSFHRLCTSVKTLLILLPEDVHWSEYSSLSCTSFWYRWLQTRGLRSSKLCEAADDANTCRDCAKGVSDFKQEMRTCTSDLSVSCSNITTTDLDSLTTCLTDALPDTLPFVAMKGFVVASVIALLLVAIAETHKGHPHQGRPFLCIKKLCDSAANSTGCGPCLREAHTSGSVEKEVLRPCFEAASGCFDISTEGLDTLRTCLSDASEVVGNCIAQ</sequence>
<accession>A0A3R7MUQ7</accession>
<organism evidence="1 2">
    <name type="scientific">Penaeus vannamei</name>
    <name type="common">Whiteleg shrimp</name>
    <name type="synonym">Litopenaeus vannamei</name>
    <dbReference type="NCBI Taxonomy" id="6689"/>
    <lineage>
        <taxon>Eukaryota</taxon>
        <taxon>Metazoa</taxon>
        <taxon>Ecdysozoa</taxon>
        <taxon>Arthropoda</taxon>
        <taxon>Crustacea</taxon>
        <taxon>Multicrustacea</taxon>
        <taxon>Malacostraca</taxon>
        <taxon>Eumalacostraca</taxon>
        <taxon>Eucarida</taxon>
        <taxon>Decapoda</taxon>
        <taxon>Dendrobranchiata</taxon>
        <taxon>Penaeoidea</taxon>
        <taxon>Penaeidae</taxon>
        <taxon>Penaeus</taxon>
    </lineage>
</organism>
<dbReference type="Proteomes" id="UP000283509">
    <property type="component" value="Unassembled WGS sequence"/>
</dbReference>
<evidence type="ECO:0000313" key="2">
    <source>
        <dbReference type="Proteomes" id="UP000283509"/>
    </source>
</evidence>
<proteinExistence type="predicted"/>
<dbReference type="EMBL" id="QCYY01002454">
    <property type="protein sequence ID" value="ROT70192.1"/>
    <property type="molecule type" value="Genomic_DNA"/>
</dbReference>
<evidence type="ECO:0000313" key="1">
    <source>
        <dbReference type="EMBL" id="ROT70192.1"/>
    </source>
</evidence>
<name>A0A3R7MUQ7_PENVA</name>